<name>A0A6C0D367_9ZZZZ</name>
<proteinExistence type="predicted"/>
<accession>A0A6C0D367</accession>
<dbReference type="EMBL" id="MN739521">
    <property type="protein sequence ID" value="QHT10534.1"/>
    <property type="molecule type" value="Genomic_DNA"/>
</dbReference>
<evidence type="ECO:0000313" key="1">
    <source>
        <dbReference type="EMBL" id="QHT10534.1"/>
    </source>
</evidence>
<protein>
    <submittedName>
        <fullName evidence="1">Uncharacterized protein</fullName>
    </submittedName>
</protein>
<dbReference type="AlphaFoldDB" id="A0A6C0D367"/>
<sequence length="65" mass="7073">MVDEVGLVVVKNISLRKPSDGEVLVQDHSTNQKVVEEYAPSPFNADFSATVTDPSTFPVERAVVL</sequence>
<reference evidence="1" key="1">
    <citation type="journal article" date="2020" name="Nature">
        <title>Giant virus diversity and host interactions through global metagenomics.</title>
        <authorList>
            <person name="Schulz F."/>
            <person name="Roux S."/>
            <person name="Paez-Espino D."/>
            <person name="Jungbluth S."/>
            <person name="Walsh D.A."/>
            <person name="Denef V.J."/>
            <person name="McMahon K.D."/>
            <person name="Konstantinidis K.T."/>
            <person name="Eloe-Fadrosh E.A."/>
            <person name="Kyrpides N.C."/>
            <person name="Woyke T."/>
        </authorList>
    </citation>
    <scope>NUCLEOTIDE SEQUENCE</scope>
    <source>
        <strain evidence="1">GVMAG-M-3300023174-107</strain>
    </source>
</reference>
<organism evidence="1">
    <name type="scientific">viral metagenome</name>
    <dbReference type="NCBI Taxonomy" id="1070528"/>
    <lineage>
        <taxon>unclassified sequences</taxon>
        <taxon>metagenomes</taxon>
        <taxon>organismal metagenomes</taxon>
    </lineage>
</organism>